<proteinExistence type="predicted"/>
<feature type="region of interest" description="Disordered" evidence="1">
    <location>
        <begin position="1"/>
        <end position="39"/>
    </location>
</feature>
<evidence type="ECO:0000313" key="2">
    <source>
        <dbReference type="EnsemblPlants" id="Solyc00g222060.1.1"/>
    </source>
</evidence>
<accession>A0A494GA70</accession>
<dbReference type="PaxDb" id="4081-Solyc00g222060.1.1"/>
<name>A0A494GA70_SOLLC</name>
<dbReference type="EnsemblPlants" id="Solyc00g222060.1.1">
    <property type="protein sequence ID" value="Solyc00g222060.1.1"/>
    <property type="gene ID" value="Solyc00g222060.1"/>
</dbReference>
<reference evidence="2" key="2">
    <citation type="submission" date="2019-04" db="UniProtKB">
        <authorList>
            <consortium name="EnsemblPlants"/>
        </authorList>
    </citation>
    <scope>IDENTIFICATION</scope>
    <source>
        <strain evidence="2">cv. Heinz 1706</strain>
    </source>
</reference>
<evidence type="ECO:0000256" key="1">
    <source>
        <dbReference type="SAM" id="MobiDB-lite"/>
    </source>
</evidence>
<dbReference type="InParanoid" id="A0A494GA70"/>
<reference evidence="2" key="1">
    <citation type="journal article" date="2012" name="Nature">
        <title>The tomato genome sequence provides insights into fleshy fruit evolution.</title>
        <authorList>
            <consortium name="Tomato Genome Consortium"/>
        </authorList>
    </citation>
    <scope>NUCLEOTIDE SEQUENCE [LARGE SCALE GENOMIC DNA]</scope>
    <source>
        <strain evidence="2">cv. Heinz 1706</strain>
    </source>
</reference>
<keyword evidence="3" id="KW-1185">Reference proteome</keyword>
<dbReference type="Proteomes" id="UP000004994">
    <property type="component" value="Unassembled WGS sequence"/>
</dbReference>
<evidence type="ECO:0000313" key="3">
    <source>
        <dbReference type="Proteomes" id="UP000004994"/>
    </source>
</evidence>
<dbReference type="AlphaFoldDB" id="A0A494GA70"/>
<dbReference type="Gramene" id="Solyc00g222060.1.1">
    <property type="protein sequence ID" value="Solyc00g222060.1.1"/>
    <property type="gene ID" value="Solyc00g222060.1"/>
</dbReference>
<organism evidence="2">
    <name type="scientific">Solanum lycopersicum</name>
    <name type="common">Tomato</name>
    <name type="synonym">Lycopersicon esculentum</name>
    <dbReference type="NCBI Taxonomy" id="4081"/>
    <lineage>
        <taxon>Eukaryota</taxon>
        <taxon>Viridiplantae</taxon>
        <taxon>Streptophyta</taxon>
        <taxon>Embryophyta</taxon>
        <taxon>Tracheophyta</taxon>
        <taxon>Spermatophyta</taxon>
        <taxon>Magnoliopsida</taxon>
        <taxon>eudicotyledons</taxon>
        <taxon>Gunneridae</taxon>
        <taxon>Pentapetalae</taxon>
        <taxon>asterids</taxon>
        <taxon>lamiids</taxon>
        <taxon>Solanales</taxon>
        <taxon>Solanaceae</taxon>
        <taxon>Solanoideae</taxon>
        <taxon>Solaneae</taxon>
        <taxon>Solanum</taxon>
        <taxon>Solanum subgen. Lycopersicon</taxon>
    </lineage>
</organism>
<protein>
    <submittedName>
        <fullName evidence="2">Uncharacterized protein</fullName>
    </submittedName>
</protein>
<sequence>MPSKSSRNKLNYFNNQQWKPPVAQKSSNNSKQDWRSNSRQSVCYHGRDIKFYAVEARLNSLHQEMLLLQLTETTPYKRSLTDYTKVPNS</sequence>